<evidence type="ECO:0000313" key="2">
    <source>
        <dbReference type="EMBL" id="SCL71030.1"/>
    </source>
</evidence>
<feature type="compositionally biased region" description="Acidic residues" evidence="1">
    <location>
        <begin position="1"/>
        <end position="13"/>
    </location>
</feature>
<reference evidence="3" key="1">
    <citation type="submission" date="2016-06" db="EMBL/GenBank/DDBJ databases">
        <authorList>
            <person name="Varghese N."/>
            <person name="Submissions Spin"/>
        </authorList>
    </citation>
    <scope>NUCLEOTIDE SEQUENCE [LARGE SCALE GENOMIC DNA]</scope>
    <source>
        <strain evidence="3">DSM 43903</strain>
    </source>
</reference>
<sequence>MPQRDDPDEDETTSPETARPADARVEPRPGAGPGDDTDVEDDDRYLPL</sequence>
<organism evidence="2 3">
    <name type="scientific">Micromonospora citrea</name>
    <dbReference type="NCBI Taxonomy" id="47855"/>
    <lineage>
        <taxon>Bacteria</taxon>
        <taxon>Bacillati</taxon>
        <taxon>Actinomycetota</taxon>
        <taxon>Actinomycetes</taxon>
        <taxon>Micromonosporales</taxon>
        <taxon>Micromonosporaceae</taxon>
        <taxon>Micromonospora</taxon>
    </lineage>
</organism>
<gene>
    <name evidence="2" type="ORF">GA0070606_5589</name>
</gene>
<proteinExistence type="predicted"/>
<accession>A0A1C6VYP9</accession>
<dbReference type="EMBL" id="FMHZ01000002">
    <property type="protein sequence ID" value="SCL71030.1"/>
    <property type="molecule type" value="Genomic_DNA"/>
</dbReference>
<keyword evidence="3" id="KW-1185">Reference proteome</keyword>
<dbReference type="RefSeq" id="WP_176737444.1">
    <property type="nucleotide sequence ID" value="NZ_FMHZ01000002.1"/>
</dbReference>
<dbReference type="Proteomes" id="UP000199001">
    <property type="component" value="Unassembled WGS sequence"/>
</dbReference>
<dbReference type="AlphaFoldDB" id="A0A1C6VYP9"/>
<protein>
    <submittedName>
        <fullName evidence="2">Uncharacterized protein</fullName>
    </submittedName>
</protein>
<feature type="compositionally biased region" description="Acidic residues" evidence="1">
    <location>
        <begin position="35"/>
        <end position="48"/>
    </location>
</feature>
<evidence type="ECO:0000256" key="1">
    <source>
        <dbReference type="SAM" id="MobiDB-lite"/>
    </source>
</evidence>
<name>A0A1C6VYP9_9ACTN</name>
<evidence type="ECO:0000313" key="3">
    <source>
        <dbReference type="Proteomes" id="UP000199001"/>
    </source>
</evidence>
<dbReference type="STRING" id="47855.GA0070606_5589"/>
<feature type="region of interest" description="Disordered" evidence="1">
    <location>
        <begin position="1"/>
        <end position="48"/>
    </location>
</feature>